<dbReference type="InterPro" id="IPR011042">
    <property type="entry name" value="6-blade_b-propeller_TolB-like"/>
</dbReference>
<keyword evidence="1" id="KW-0732">Signal</keyword>
<name>A0ABT1WF46_9BURK</name>
<evidence type="ECO:0000256" key="1">
    <source>
        <dbReference type="SAM" id="SignalP"/>
    </source>
</evidence>
<gene>
    <name evidence="2" type="ORF">NQT62_06785</name>
</gene>
<keyword evidence="3" id="KW-1185">Reference proteome</keyword>
<feature type="signal peptide" evidence="1">
    <location>
        <begin position="1"/>
        <end position="24"/>
    </location>
</feature>
<dbReference type="Gene3D" id="2.120.10.30">
    <property type="entry name" value="TolB, C-terminal domain"/>
    <property type="match status" value="1"/>
</dbReference>
<sequence>MFITLKRASTAILAAGCFAQTACTSDSASTATTTGRTSAAEVSSLCFENGCADAVPLLTVPDAENMIFSDSGRLFVSGGTGVFEVTQAATGKASGFSLTALNETACNFTGLAIQRQVLYANCGDGTLWAARLDGQPMRLNKIFTYSGVALTNGLVDGPDGRSLYAADGPLSSSALPSPKLIRLELDVSNPMVVQQQSTWLDLTGRFPNGIQRHGNILYFTDSAPPNLGQLNAVAVRSDASAGTPFVIATLPQLPDDFSILPDGSYAMTYYLTGQIAHISPTGAVLASTTPLTFSTGPSQVRQGRAPLFSSQDLLVTEKGIIGDNNSPVGNTLTLFRKR</sequence>
<dbReference type="EMBL" id="JANIGO010000002">
    <property type="protein sequence ID" value="MCQ8896142.1"/>
    <property type="molecule type" value="Genomic_DNA"/>
</dbReference>
<comment type="caution">
    <text evidence="2">The sequence shown here is derived from an EMBL/GenBank/DDBJ whole genome shotgun (WGS) entry which is preliminary data.</text>
</comment>
<protein>
    <recommendedName>
        <fullName evidence="4">SMP-30/Gluconolactonase/LRE-like region domain-containing protein</fullName>
    </recommendedName>
</protein>
<feature type="chain" id="PRO_5045170180" description="SMP-30/Gluconolactonase/LRE-like region domain-containing protein" evidence="1">
    <location>
        <begin position="25"/>
        <end position="338"/>
    </location>
</feature>
<dbReference type="Proteomes" id="UP001204142">
    <property type="component" value="Unassembled WGS sequence"/>
</dbReference>
<accession>A0ABT1WF46</accession>
<proteinExistence type="predicted"/>
<reference evidence="2 3" key="1">
    <citation type="submission" date="2022-07" db="EMBL/GenBank/DDBJ databases">
        <authorList>
            <person name="Xamxidin M."/>
            <person name="Wu M."/>
        </authorList>
    </citation>
    <scope>NUCLEOTIDE SEQUENCE [LARGE SCALE GENOMIC DNA]</scope>
    <source>
        <strain evidence="2 3">NBRC 111650</strain>
    </source>
</reference>
<evidence type="ECO:0000313" key="3">
    <source>
        <dbReference type="Proteomes" id="UP001204142"/>
    </source>
</evidence>
<organism evidence="2 3">
    <name type="scientific">Limnobacter humi</name>
    <dbReference type="NCBI Taxonomy" id="1778671"/>
    <lineage>
        <taxon>Bacteria</taxon>
        <taxon>Pseudomonadati</taxon>
        <taxon>Pseudomonadota</taxon>
        <taxon>Betaproteobacteria</taxon>
        <taxon>Burkholderiales</taxon>
        <taxon>Burkholderiaceae</taxon>
        <taxon>Limnobacter</taxon>
    </lineage>
</organism>
<evidence type="ECO:0000313" key="2">
    <source>
        <dbReference type="EMBL" id="MCQ8896142.1"/>
    </source>
</evidence>
<dbReference type="SUPFAM" id="SSF63829">
    <property type="entry name" value="Calcium-dependent phosphotriesterase"/>
    <property type="match status" value="1"/>
</dbReference>
<dbReference type="RefSeq" id="WP_256763901.1">
    <property type="nucleotide sequence ID" value="NZ_JANIGO010000002.1"/>
</dbReference>
<evidence type="ECO:0008006" key="4">
    <source>
        <dbReference type="Google" id="ProtNLM"/>
    </source>
</evidence>